<dbReference type="Pfam" id="PF09998">
    <property type="entry name" value="DUF2239"/>
    <property type="match status" value="1"/>
</dbReference>
<keyword evidence="3" id="KW-1185">Reference proteome</keyword>
<organism evidence="2 3">
    <name type="scientific">Gaopeijia maritima</name>
    <dbReference type="NCBI Taxonomy" id="3119007"/>
    <lineage>
        <taxon>Bacteria</taxon>
        <taxon>Pseudomonadati</taxon>
        <taxon>Gemmatimonadota</taxon>
        <taxon>Longimicrobiia</taxon>
        <taxon>Gaopeijiales</taxon>
        <taxon>Gaopeijiaceae</taxon>
        <taxon>Gaopeijia</taxon>
    </lineage>
</organism>
<evidence type="ECO:0000313" key="2">
    <source>
        <dbReference type="EMBL" id="MEK9502791.1"/>
    </source>
</evidence>
<dbReference type="Proteomes" id="UP001484239">
    <property type="component" value="Unassembled WGS sequence"/>
</dbReference>
<reference evidence="2 3" key="1">
    <citation type="submission" date="2024-02" db="EMBL/GenBank/DDBJ databases">
        <title>A novel Gemmatimonadota bacterium.</title>
        <authorList>
            <person name="Du Z.-J."/>
            <person name="Ye Y.-Q."/>
        </authorList>
    </citation>
    <scope>NUCLEOTIDE SEQUENCE [LARGE SCALE GENOMIC DNA]</scope>
    <source>
        <strain evidence="2 3">DH-20</strain>
    </source>
</reference>
<dbReference type="InterPro" id="IPR018715">
    <property type="entry name" value="DUF2239"/>
</dbReference>
<evidence type="ECO:0000313" key="3">
    <source>
        <dbReference type="Proteomes" id="UP001484239"/>
    </source>
</evidence>
<dbReference type="EMBL" id="JBBHLI010000015">
    <property type="protein sequence ID" value="MEK9502791.1"/>
    <property type="molecule type" value="Genomic_DNA"/>
</dbReference>
<protein>
    <submittedName>
        <fullName evidence="2">DUF2239 family protein</fullName>
    </submittedName>
</protein>
<feature type="region of interest" description="Disordered" evidence="1">
    <location>
        <begin position="79"/>
        <end position="103"/>
    </location>
</feature>
<name>A0ABU9EE16_9BACT</name>
<comment type="caution">
    <text evidence="2">The sequence shown here is derived from an EMBL/GenBank/DDBJ whole genome shotgun (WGS) entry which is preliminary data.</text>
</comment>
<gene>
    <name evidence="2" type="ORF">WI372_17475</name>
</gene>
<dbReference type="RefSeq" id="WP_405281119.1">
    <property type="nucleotide sequence ID" value="NZ_JBBHLI010000015.1"/>
</dbReference>
<sequence>MNDSIPGPFAAFEGPRRIASGDLETVALAIHDRVASTREALLAFDETTGRQVDIDLRGDREGVRLWVRNWLRYHAAQPAAGASGGGASREAAEAAAPPRRRGRPRLGVVSREVTLLPRHWAWLSSQGSSASAVLRRLIDEARKVDAGPARRREARDATYRFIAAMAGDRPGFENAVRALYGSDRDTFEGVLEGWPPDVAELAGRLATGAFEVADTLPRGYI</sequence>
<accession>A0ABU9EE16</accession>
<proteinExistence type="predicted"/>
<evidence type="ECO:0000256" key="1">
    <source>
        <dbReference type="SAM" id="MobiDB-lite"/>
    </source>
</evidence>